<comment type="caution">
    <text evidence="1">The sequence shown here is derived from an EMBL/GenBank/DDBJ whole genome shotgun (WGS) entry which is preliminary data.</text>
</comment>
<proteinExistence type="predicted"/>
<accession>I0UWA2</accession>
<gene>
    <name evidence="1" type="ORF">HMPREF1324_1817</name>
</gene>
<protein>
    <submittedName>
        <fullName evidence="1">Uncharacterized protein</fullName>
    </submittedName>
</protein>
<name>I0UWA2_9MICC</name>
<dbReference type="AlphaFoldDB" id="I0UWA2"/>
<keyword evidence="2" id="KW-1185">Reference proteome</keyword>
<organism evidence="1 2">
    <name type="scientific">Rothia aeria F0474</name>
    <dbReference type="NCBI Taxonomy" id="1125724"/>
    <lineage>
        <taxon>Bacteria</taxon>
        <taxon>Bacillati</taxon>
        <taxon>Actinomycetota</taxon>
        <taxon>Actinomycetes</taxon>
        <taxon>Micrococcales</taxon>
        <taxon>Micrococcaceae</taxon>
        <taxon>Rothia</taxon>
    </lineage>
</organism>
<dbReference type="EMBL" id="AJJQ01000003">
    <property type="protein sequence ID" value="EID52155.1"/>
    <property type="molecule type" value="Genomic_DNA"/>
</dbReference>
<evidence type="ECO:0000313" key="1">
    <source>
        <dbReference type="EMBL" id="EID52155.1"/>
    </source>
</evidence>
<evidence type="ECO:0000313" key="2">
    <source>
        <dbReference type="Proteomes" id="UP000004863"/>
    </source>
</evidence>
<sequence>MTILEKMINPPNSDWEFLDIWDNDPEIISEVENQIIELKKIV</sequence>
<reference evidence="1" key="1">
    <citation type="submission" date="2012-03" db="EMBL/GenBank/DDBJ databases">
        <authorList>
            <person name="Durkin A.S."/>
            <person name="McCorrison J."/>
            <person name="Torralba M."/>
            <person name="Gillis M."/>
            <person name="Methe B."/>
            <person name="Sutton G."/>
            <person name="Nelson K.E."/>
        </authorList>
    </citation>
    <scope>NUCLEOTIDE SEQUENCE [LARGE SCALE GENOMIC DNA]</scope>
    <source>
        <strain evidence="1">F0474</strain>
    </source>
</reference>
<dbReference type="Proteomes" id="UP000004863">
    <property type="component" value="Unassembled WGS sequence"/>
</dbReference>